<dbReference type="EMBL" id="NJBO01000029">
    <property type="protein sequence ID" value="TKJ38001.1"/>
    <property type="molecule type" value="Genomic_DNA"/>
</dbReference>
<accession>A0A532USU6</accession>
<sequence length="199" mass="21428">MSKKTLLIIAAIAVMLVGATSAYGYYETWDSLFISGTLTYGGNDYQQTGDYYGIAYDSTVTGGTTDTFSAFIWPVALRFVSANGDTIDLSVRNFTGNKETGTSGTKEGAGTWSGSAVRYKNGVPETRWTSVSGTWDTEDQGGQTYYFDYTMCPSCPPNIPTYSARWDVTSSTPGGLNALTGDGGSSGHRRYFSPFEPQP</sequence>
<comment type="caution">
    <text evidence="2">The sequence shown here is derived from an EMBL/GenBank/DDBJ whole genome shotgun (WGS) entry which is preliminary data.</text>
</comment>
<protein>
    <submittedName>
        <fullName evidence="2">Uncharacterized protein</fullName>
    </submittedName>
</protein>
<feature type="region of interest" description="Disordered" evidence="1">
    <location>
        <begin position="175"/>
        <end position="199"/>
    </location>
</feature>
<organism evidence="2 3">
    <name type="scientific">candidate division TA06 bacterium B3_TA06</name>
    <dbReference type="NCBI Taxonomy" id="2012487"/>
    <lineage>
        <taxon>Bacteria</taxon>
        <taxon>Bacteria division TA06</taxon>
    </lineage>
</organism>
<gene>
    <name evidence="2" type="ORF">CEE36_10850</name>
</gene>
<evidence type="ECO:0000313" key="3">
    <source>
        <dbReference type="Proteomes" id="UP000317778"/>
    </source>
</evidence>
<dbReference type="AlphaFoldDB" id="A0A532USU6"/>
<evidence type="ECO:0000256" key="1">
    <source>
        <dbReference type="SAM" id="MobiDB-lite"/>
    </source>
</evidence>
<reference evidence="2 3" key="1">
    <citation type="submission" date="2017-06" db="EMBL/GenBank/DDBJ databases">
        <title>Novel microbial phyla capable of carbon fixation and sulfur reduction in deep-sea sediments.</title>
        <authorList>
            <person name="Huang J."/>
            <person name="Baker B."/>
            <person name="Wang Y."/>
        </authorList>
    </citation>
    <scope>NUCLEOTIDE SEQUENCE [LARGE SCALE GENOMIC DNA]</scope>
    <source>
        <strain evidence="2">B3_TA06</strain>
    </source>
</reference>
<dbReference type="Proteomes" id="UP000317778">
    <property type="component" value="Unassembled WGS sequence"/>
</dbReference>
<proteinExistence type="predicted"/>
<name>A0A532USU6_UNCT6</name>
<evidence type="ECO:0000313" key="2">
    <source>
        <dbReference type="EMBL" id="TKJ38001.1"/>
    </source>
</evidence>